<dbReference type="Gene3D" id="3.40.800.20">
    <property type="entry name" value="Histone deacetylase domain"/>
    <property type="match status" value="1"/>
</dbReference>
<dbReference type="PRINTS" id="PR01270">
    <property type="entry name" value="HDASUPER"/>
</dbReference>
<dbReference type="GO" id="GO:0040029">
    <property type="term" value="P:epigenetic regulation of gene expression"/>
    <property type="evidence" value="ECO:0007669"/>
    <property type="project" value="TreeGrafter"/>
</dbReference>
<dbReference type="RefSeq" id="WP_207688750.1">
    <property type="nucleotide sequence ID" value="NZ_CP061799.1"/>
</dbReference>
<gene>
    <name evidence="3" type="ORF">dnl_52610</name>
</gene>
<dbReference type="SUPFAM" id="SSF52768">
    <property type="entry name" value="Arginase/deacetylase"/>
    <property type="match status" value="1"/>
</dbReference>
<protein>
    <submittedName>
        <fullName evidence="3">Histone deacetylase domain-containing protein</fullName>
    </submittedName>
</protein>
<evidence type="ECO:0000256" key="1">
    <source>
        <dbReference type="ARBA" id="ARBA00005947"/>
    </source>
</evidence>
<dbReference type="Proteomes" id="UP000663720">
    <property type="component" value="Chromosome"/>
</dbReference>
<dbReference type="InterPro" id="IPR000286">
    <property type="entry name" value="HDACs"/>
</dbReference>
<evidence type="ECO:0000313" key="3">
    <source>
        <dbReference type="EMBL" id="QTA82875.1"/>
    </source>
</evidence>
<dbReference type="AlphaFoldDB" id="A0A975GIR7"/>
<comment type="similarity">
    <text evidence="1">Belongs to the histone deacetylase family.</text>
</comment>
<dbReference type="EMBL" id="CP061799">
    <property type="protein sequence ID" value="QTA82875.1"/>
    <property type="molecule type" value="Genomic_DNA"/>
</dbReference>
<dbReference type="InterPro" id="IPR037138">
    <property type="entry name" value="His_deacetylse_dom_sf"/>
</dbReference>
<sequence length="441" mass="50145">MLQAEYKTGLVFFPAFDWAISPNHPEREERLLYTQDQVIEEGLFDIEGITEFKPDLVNIRDIQRAHFCVPDEWSVTTESHFISAGGAKTIAMAVMENRVKRGFALVRPPGHHAMRVVHGSRGFCNINIEAVMVEFLRTAYKDKIKKVAIVDTDCHHGDGTQDIYWHDPDTLFISLHQDGRTLYPGTGFVNELGGPNAAGLTVNIPLPPNTSEDGFLYTINNMVLPILDDFKPDIIINSAGQDNHYADPITNMNFSAQGYAKLTELLKPDIAVLEGGYSIESALPYMNVGIILAMAGLDYSRVKEPNYDPDRIRQTSEVTEYIKKLGEKVMNYWETRDETRERFQGNKKFDERSRNIFYDTDNIFEKQFETLRICNDCGGAFCIDSSSDKGGHVLAVHIPVKACSKCQETAYEWYDSASEKKFDMALLQDRKKDEYKKKKFK</sequence>
<evidence type="ECO:0000259" key="2">
    <source>
        <dbReference type="Pfam" id="PF00850"/>
    </source>
</evidence>
<dbReference type="InterPro" id="IPR023696">
    <property type="entry name" value="Ureohydrolase_dom_sf"/>
</dbReference>
<dbReference type="KEGG" id="dli:dnl_52610"/>
<dbReference type="CDD" id="cd09992">
    <property type="entry name" value="HDAC_classII"/>
    <property type="match status" value="1"/>
</dbReference>
<reference evidence="3" key="1">
    <citation type="journal article" date="2021" name="Microb. Physiol.">
        <title>Proteogenomic Insights into the Physiology of Marine, Sulfate-Reducing, Filamentous Desulfonema limicola and Desulfonema magnum.</title>
        <authorList>
            <person name="Schnaars V."/>
            <person name="Wohlbrand L."/>
            <person name="Scheve S."/>
            <person name="Hinrichs C."/>
            <person name="Reinhardt R."/>
            <person name="Rabus R."/>
        </authorList>
    </citation>
    <scope>NUCLEOTIDE SEQUENCE</scope>
    <source>
        <strain evidence="3">5ac10</strain>
    </source>
</reference>
<keyword evidence="4" id="KW-1185">Reference proteome</keyword>
<proteinExistence type="inferred from homology"/>
<organism evidence="3 4">
    <name type="scientific">Desulfonema limicola</name>
    <dbReference type="NCBI Taxonomy" id="45656"/>
    <lineage>
        <taxon>Bacteria</taxon>
        <taxon>Pseudomonadati</taxon>
        <taxon>Thermodesulfobacteriota</taxon>
        <taxon>Desulfobacteria</taxon>
        <taxon>Desulfobacterales</taxon>
        <taxon>Desulfococcaceae</taxon>
        <taxon>Desulfonema</taxon>
    </lineage>
</organism>
<name>A0A975GIR7_9BACT</name>
<feature type="domain" description="Histone deacetylase" evidence="2">
    <location>
        <begin position="80"/>
        <end position="281"/>
    </location>
</feature>
<dbReference type="InterPro" id="IPR023801">
    <property type="entry name" value="His_deacetylse_dom"/>
</dbReference>
<dbReference type="PANTHER" id="PTHR10625:SF10">
    <property type="entry name" value="HISTONE DEACETYLASE HDAC1"/>
    <property type="match status" value="1"/>
</dbReference>
<dbReference type="PANTHER" id="PTHR10625">
    <property type="entry name" value="HISTONE DEACETYLASE HDAC1-RELATED"/>
    <property type="match status" value="1"/>
</dbReference>
<dbReference type="GO" id="GO:0004407">
    <property type="term" value="F:histone deacetylase activity"/>
    <property type="evidence" value="ECO:0007669"/>
    <property type="project" value="TreeGrafter"/>
</dbReference>
<dbReference type="Pfam" id="PF00850">
    <property type="entry name" value="Hist_deacetyl"/>
    <property type="match status" value="1"/>
</dbReference>
<evidence type="ECO:0000313" key="4">
    <source>
        <dbReference type="Proteomes" id="UP000663720"/>
    </source>
</evidence>
<accession>A0A975GIR7</accession>